<dbReference type="Gene3D" id="3.30.70.2450">
    <property type="match status" value="1"/>
</dbReference>
<comment type="cofactor">
    <cofactor evidence="1">
        <name>FAD</name>
        <dbReference type="ChEBI" id="CHEBI:57692"/>
    </cofactor>
</comment>
<dbReference type="InterPro" id="IPR036188">
    <property type="entry name" value="FAD/NAD-bd_sf"/>
</dbReference>
<dbReference type="SUPFAM" id="SSF51905">
    <property type="entry name" value="FAD/NAD(P)-binding domain"/>
    <property type="match status" value="1"/>
</dbReference>
<accession>A0ABZ0LWD4</accession>
<dbReference type="NCBIfam" id="NF004832">
    <property type="entry name" value="PRK06184.1"/>
    <property type="match status" value="1"/>
</dbReference>
<dbReference type="Gene3D" id="3.50.50.60">
    <property type="entry name" value="FAD/NAD(P)-binding domain"/>
    <property type="match status" value="1"/>
</dbReference>
<sequence length="522" mass="54799">MDTHTHTRTDITTTDVVVVGAGPTGLVLAIDLARRGVRTVLLEKADGLFPGSRGKGLQPRSQEVLDDLGVLPAIHVSGTGYPRMLAWDGAERQHEFDMVKTSEPTEQVPYANLLLIPQARTQEVLYDRLVELGGSVRFGAALTGLRQDADGVEADLSTGATVRAAYLVAADGGRSTVRRALGIGMTGESVDPRPVLVADVRLSPDALVDRGNWHIWPKAEGGGTALCPLPGGDGDLFQLMAGFEDETAVIDTSAEAVRRLVAARTPLTEADVTEVLWASDFRASAAMADRFREGRVFLAGDAAHIHSPAGGQGLNTSIQDAYNLGWKLGQVLRHGAPAALLDTYEAERLPIAADVLGISTRIHRAAAEGKGTQRGEEVQQLGLGYRDSSLTVETRTGRADDALRAGDRAPDGPHDGARLFDAFRGPHFTLLAIGTDVPAWAAGETLPATVRTARLDAYEAYGTGLFLIRPDGYVGWAGEGNSDRDINTGNGSGSGSGSGSGNTTAPGTLGAYLAAVGVRTAD</sequence>
<keyword evidence="3" id="KW-0274">FAD</keyword>
<dbReference type="Pfam" id="PF01494">
    <property type="entry name" value="FAD_binding_3"/>
    <property type="match status" value="1"/>
</dbReference>
<dbReference type="Gene3D" id="3.40.30.120">
    <property type="match status" value="1"/>
</dbReference>
<proteinExistence type="predicted"/>
<dbReference type="EMBL" id="CP137573">
    <property type="protein sequence ID" value="WOX23732.1"/>
    <property type="molecule type" value="Genomic_DNA"/>
</dbReference>
<gene>
    <name evidence="6" type="ORF">R2D22_21025</name>
</gene>
<feature type="region of interest" description="Disordered" evidence="4">
    <location>
        <begin position="484"/>
        <end position="508"/>
    </location>
</feature>
<evidence type="ECO:0000313" key="7">
    <source>
        <dbReference type="Proteomes" id="UP001301731"/>
    </source>
</evidence>
<dbReference type="PANTHER" id="PTHR43004">
    <property type="entry name" value="TRK SYSTEM POTASSIUM UPTAKE PROTEIN"/>
    <property type="match status" value="1"/>
</dbReference>
<dbReference type="InterPro" id="IPR002938">
    <property type="entry name" value="FAD-bd"/>
</dbReference>
<evidence type="ECO:0000259" key="5">
    <source>
        <dbReference type="Pfam" id="PF01494"/>
    </source>
</evidence>
<keyword evidence="2" id="KW-0285">Flavoprotein</keyword>
<evidence type="ECO:0000256" key="1">
    <source>
        <dbReference type="ARBA" id="ARBA00001974"/>
    </source>
</evidence>
<dbReference type="InterPro" id="IPR050641">
    <property type="entry name" value="RIFMO-like"/>
</dbReference>
<evidence type="ECO:0000313" key="6">
    <source>
        <dbReference type="EMBL" id="WOX23732.1"/>
    </source>
</evidence>
<protein>
    <submittedName>
        <fullName evidence="6">FAD-dependent oxidoreductase</fullName>
    </submittedName>
</protein>
<dbReference type="Pfam" id="PF21274">
    <property type="entry name" value="Rng_hyd_C"/>
    <property type="match status" value="1"/>
</dbReference>
<name>A0ABZ0LWD4_9ACTN</name>
<keyword evidence="7" id="KW-1185">Reference proteome</keyword>
<dbReference type="PRINTS" id="PR00420">
    <property type="entry name" value="RNGMNOXGNASE"/>
</dbReference>
<dbReference type="Proteomes" id="UP001301731">
    <property type="component" value="Chromosome"/>
</dbReference>
<evidence type="ECO:0000256" key="4">
    <source>
        <dbReference type="SAM" id="MobiDB-lite"/>
    </source>
</evidence>
<reference evidence="6 7" key="1">
    <citation type="submission" date="2023-10" db="EMBL/GenBank/DDBJ databases">
        <title>The genome sequence of Streptomyces sp. HUAS YS2.</title>
        <authorList>
            <person name="Mo P."/>
        </authorList>
    </citation>
    <scope>NUCLEOTIDE SEQUENCE [LARGE SCALE GENOMIC DNA]</scope>
    <source>
        <strain evidence="6 7">HUAS YS2</strain>
    </source>
</reference>
<dbReference type="RefSeq" id="WP_318105883.1">
    <property type="nucleotide sequence ID" value="NZ_CP137573.1"/>
</dbReference>
<evidence type="ECO:0000256" key="3">
    <source>
        <dbReference type="ARBA" id="ARBA00022827"/>
    </source>
</evidence>
<evidence type="ECO:0000256" key="2">
    <source>
        <dbReference type="ARBA" id="ARBA00022630"/>
    </source>
</evidence>
<feature type="compositionally biased region" description="Gly residues" evidence="4">
    <location>
        <begin position="490"/>
        <end position="500"/>
    </location>
</feature>
<organism evidence="6 7">
    <name type="scientific">Streptomyces solicathayae</name>
    <dbReference type="NCBI Taxonomy" id="3081768"/>
    <lineage>
        <taxon>Bacteria</taxon>
        <taxon>Bacillati</taxon>
        <taxon>Actinomycetota</taxon>
        <taxon>Actinomycetes</taxon>
        <taxon>Kitasatosporales</taxon>
        <taxon>Streptomycetaceae</taxon>
        <taxon>Streptomyces</taxon>
    </lineage>
</organism>
<feature type="domain" description="FAD-binding" evidence="5">
    <location>
        <begin position="14"/>
        <end position="356"/>
    </location>
</feature>
<dbReference type="PANTHER" id="PTHR43004:SF19">
    <property type="entry name" value="BINDING MONOOXYGENASE, PUTATIVE (JCVI)-RELATED"/>
    <property type="match status" value="1"/>
</dbReference>